<dbReference type="Proteomes" id="UP000515811">
    <property type="component" value="Chromosome"/>
</dbReference>
<feature type="region of interest" description="Disordered" evidence="1">
    <location>
        <begin position="63"/>
        <end position="87"/>
    </location>
</feature>
<keyword evidence="2" id="KW-0732">Signal</keyword>
<dbReference type="AlphaFoldDB" id="A0A7G9RLV9"/>
<evidence type="ECO:0000313" key="4">
    <source>
        <dbReference type="Proteomes" id="UP000515811"/>
    </source>
</evidence>
<feature type="chain" id="PRO_5028957211" description="DUF4148 domain-containing protein" evidence="2">
    <location>
        <begin position="24"/>
        <end position="106"/>
    </location>
</feature>
<feature type="signal peptide" evidence="2">
    <location>
        <begin position="1"/>
        <end position="23"/>
    </location>
</feature>
<gene>
    <name evidence="3" type="ORF">H9K76_18965</name>
</gene>
<sequence length="106" mass="10655">MKNILNTTVAVAVLALGAVSAQAQVQSAEAGYATDIVNAQSSMSRQQVSNAFLAARKDGSLPLAGGDSYVDTSARSQSTATRSDVQRQAAAAAHGGVAVFGEGSVQ</sequence>
<proteinExistence type="predicted"/>
<dbReference type="RefSeq" id="WP_187596850.1">
    <property type="nucleotide sequence ID" value="NZ_CP060714.1"/>
</dbReference>
<reference evidence="3 4" key="1">
    <citation type="submission" date="2020-08" db="EMBL/GenBank/DDBJ databases">
        <title>Genome sequence of Diaphorobacter ruginosibacter DSM 27467T.</title>
        <authorList>
            <person name="Hyun D.-W."/>
            <person name="Bae J.-W."/>
        </authorList>
    </citation>
    <scope>NUCLEOTIDE SEQUENCE [LARGE SCALE GENOMIC DNA]</scope>
    <source>
        <strain evidence="3 4">DSM 27467</strain>
    </source>
</reference>
<evidence type="ECO:0000313" key="3">
    <source>
        <dbReference type="EMBL" id="QNN56584.1"/>
    </source>
</evidence>
<dbReference type="KEGG" id="drg:H9K76_18965"/>
<organism evidence="3 4">
    <name type="scientific">Diaphorobacter ruginosibacter</name>
    <dbReference type="NCBI Taxonomy" id="1715720"/>
    <lineage>
        <taxon>Bacteria</taxon>
        <taxon>Pseudomonadati</taxon>
        <taxon>Pseudomonadota</taxon>
        <taxon>Betaproteobacteria</taxon>
        <taxon>Burkholderiales</taxon>
        <taxon>Comamonadaceae</taxon>
        <taxon>Diaphorobacter</taxon>
    </lineage>
</organism>
<accession>A0A7G9RLV9</accession>
<feature type="compositionally biased region" description="Low complexity" evidence="1">
    <location>
        <begin position="72"/>
        <end position="87"/>
    </location>
</feature>
<dbReference type="EMBL" id="CP060714">
    <property type="protein sequence ID" value="QNN56584.1"/>
    <property type="molecule type" value="Genomic_DNA"/>
</dbReference>
<evidence type="ECO:0008006" key="5">
    <source>
        <dbReference type="Google" id="ProtNLM"/>
    </source>
</evidence>
<protein>
    <recommendedName>
        <fullName evidence="5">DUF4148 domain-containing protein</fullName>
    </recommendedName>
</protein>
<name>A0A7G9RLV9_9BURK</name>
<evidence type="ECO:0000256" key="1">
    <source>
        <dbReference type="SAM" id="MobiDB-lite"/>
    </source>
</evidence>
<evidence type="ECO:0000256" key="2">
    <source>
        <dbReference type="SAM" id="SignalP"/>
    </source>
</evidence>
<keyword evidence="4" id="KW-1185">Reference proteome</keyword>